<name>A0A7M1B9K6_9BACT</name>
<gene>
    <name evidence="2" type="ORF">FM071_08855</name>
</gene>
<evidence type="ECO:0008006" key="4">
    <source>
        <dbReference type="Google" id="ProtNLM"/>
    </source>
</evidence>
<dbReference type="RefSeq" id="WP_193110652.1">
    <property type="nucleotide sequence ID" value="NZ_CP041406.1"/>
</dbReference>
<reference evidence="2 3" key="1">
    <citation type="submission" date="2019-07" db="EMBL/GenBank/DDBJ databases">
        <title>Sulfurimonas paralvinellae sp. nov., a novel mesophilic, hydrogen- and sulfur-oxidizing chemolithoautotroph within the Epsilonproteo- bacteria isolated from a deep-sea hydrothermal vent polychaete nest, reclassification of Thiomicrospira denitrificans as Sulfurimonas denitrificans comb. nov. and emended description of the genus Sulfurimonas.</title>
        <authorList>
            <person name="Wang S."/>
            <person name="Jiang L."/>
            <person name="Shao Z."/>
        </authorList>
    </citation>
    <scope>NUCLEOTIDE SEQUENCE [LARGE SCALE GENOMIC DNA]</scope>
    <source>
        <strain evidence="2 3">GO25</strain>
    </source>
</reference>
<dbReference type="InterPro" id="IPR023614">
    <property type="entry name" value="Porin_dom_sf"/>
</dbReference>
<dbReference type="EMBL" id="CP041406">
    <property type="protein sequence ID" value="QOP46393.1"/>
    <property type="molecule type" value="Genomic_DNA"/>
</dbReference>
<feature type="signal peptide" evidence="1">
    <location>
        <begin position="1"/>
        <end position="21"/>
    </location>
</feature>
<dbReference type="Gene3D" id="2.40.160.10">
    <property type="entry name" value="Porin"/>
    <property type="match status" value="1"/>
</dbReference>
<evidence type="ECO:0000313" key="3">
    <source>
        <dbReference type="Proteomes" id="UP000593580"/>
    </source>
</evidence>
<dbReference type="Proteomes" id="UP000593580">
    <property type="component" value="Chromosome"/>
</dbReference>
<dbReference type="KEGG" id="spal:FM071_08855"/>
<protein>
    <recommendedName>
        <fullName evidence="4">Porin</fullName>
    </recommendedName>
</protein>
<keyword evidence="1" id="KW-0732">Signal</keyword>
<organism evidence="2 3">
    <name type="scientific">Sulfurimonas paralvinellae</name>
    <dbReference type="NCBI Taxonomy" id="317658"/>
    <lineage>
        <taxon>Bacteria</taxon>
        <taxon>Pseudomonadati</taxon>
        <taxon>Campylobacterota</taxon>
        <taxon>Epsilonproteobacteria</taxon>
        <taxon>Campylobacterales</taxon>
        <taxon>Sulfurimonadaceae</taxon>
        <taxon>Sulfurimonas</taxon>
    </lineage>
</organism>
<feature type="chain" id="PRO_5032492703" description="Porin" evidence="1">
    <location>
        <begin position="22"/>
        <end position="397"/>
    </location>
</feature>
<dbReference type="AlphaFoldDB" id="A0A7M1B9K6"/>
<dbReference type="SUPFAM" id="SSF56935">
    <property type="entry name" value="Porins"/>
    <property type="match status" value="1"/>
</dbReference>
<evidence type="ECO:0000256" key="1">
    <source>
        <dbReference type="SAM" id="SignalP"/>
    </source>
</evidence>
<evidence type="ECO:0000313" key="2">
    <source>
        <dbReference type="EMBL" id="QOP46393.1"/>
    </source>
</evidence>
<accession>A0A7M1B9K6</accession>
<keyword evidence="3" id="KW-1185">Reference proteome</keyword>
<proteinExistence type="predicted"/>
<sequence>MKKIVLSALAALTLGTVAANAGVTKLYQDENGQVFTKPAEGRTLIETPTSVFSKADKLKFSGLTYIGYKYNDYDKLGDDVTEKSSDSQFEIRRAYFQLKAYLLDDPKSYYRITFDVSKDVTGDEKVRAKYAYLYLNNILPATGVEIGLAHRPWHDYEEHNSWYYRSISKVLVETKRAGDLSNSADFGIMTKTRTKYFEADIGIFNGEGYHKYQRDNGMSFEWRTTAHLLGVSGKDKQESKTYFDASFYGQLNQEHLTVNGSSEDMNFYGLHTVYNQPNFLVAAQYLDSHVNKVGGIASSKAGKGWSVNTEFRMGEEKEYKLLARYDFWTPEANDGDKEYDKKSYIIGAAWKQNRNVEWVANATVKDYDKGILPLTDTTQGADSYNGVDYMLTAEVKF</sequence>